<proteinExistence type="inferred from homology"/>
<evidence type="ECO:0000256" key="3">
    <source>
        <dbReference type="ARBA" id="ARBA00022769"/>
    </source>
</evidence>
<dbReference type="Pfam" id="PF12826">
    <property type="entry name" value="HHH_2"/>
    <property type="match status" value="1"/>
</dbReference>
<dbReference type="SUPFAM" id="SSF47781">
    <property type="entry name" value="RuvA domain 2-like"/>
    <property type="match status" value="1"/>
</dbReference>
<dbReference type="InterPro" id="IPR050066">
    <property type="entry name" value="UvrABC_protein_C"/>
</dbReference>
<keyword evidence="5 7" id="KW-0234">DNA repair</keyword>
<feature type="domain" description="GIY-YIG" evidence="9">
    <location>
        <begin position="33"/>
        <end position="110"/>
    </location>
</feature>
<dbReference type="SUPFAM" id="SSF46600">
    <property type="entry name" value="C-terminal UvrC-binding domain of UvrB"/>
    <property type="match status" value="1"/>
</dbReference>
<protein>
    <recommendedName>
        <fullName evidence="7">UvrABC system protein C</fullName>
        <shortName evidence="7">Protein UvrC</shortName>
    </recommendedName>
    <alternativeName>
        <fullName evidence="7">Excinuclease ABC subunit C</fullName>
    </alternativeName>
</protein>
<dbReference type="Proteomes" id="UP001071230">
    <property type="component" value="Unassembled WGS sequence"/>
</dbReference>
<gene>
    <name evidence="7" type="primary">uvrC</name>
    <name evidence="11" type="ORF">DEACI_1815</name>
    <name evidence="12" type="ORF">DEACI_3036</name>
</gene>
<keyword evidence="6 7" id="KW-0742">SOS response</keyword>
<dbReference type="EMBL" id="CDGJ01000082">
    <property type="protein sequence ID" value="CEJ08559.1"/>
    <property type="molecule type" value="Genomic_DNA"/>
</dbReference>
<dbReference type="SUPFAM" id="SSF82771">
    <property type="entry name" value="GIY-YIG endonuclease"/>
    <property type="match status" value="1"/>
</dbReference>
<dbReference type="Pfam" id="PF22920">
    <property type="entry name" value="UvrC_RNaseH"/>
    <property type="match status" value="1"/>
</dbReference>
<dbReference type="Pfam" id="PF01541">
    <property type="entry name" value="GIY-YIG"/>
    <property type="match status" value="1"/>
</dbReference>
<evidence type="ECO:0000259" key="10">
    <source>
        <dbReference type="PROSITE" id="PS50165"/>
    </source>
</evidence>
<dbReference type="Gene3D" id="3.30.420.340">
    <property type="entry name" value="UvrC, RNAse H endonuclease domain"/>
    <property type="match status" value="1"/>
</dbReference>
<keyword evidence="4 7" id="KW-0267">Excision nuclease</keyword>
<dbReference type="InterPro" id="IPR047296">
    <property type="entry name" value="GIY-YIG_UvrC_Cho"/>
</dbReference>
<dbReference type="GO" id="GO:0009381">
    <property type="term" value="F:excinuclease ABC activity"/>
    <property type="evidence" value="ECO:0007669"/>
    <property type="project" value="UniProtKB-UniRule"/>
</dbReference>
<evidence type="ECO:0000256" key="5">
    <source>
        <dbReference type="ARBA" id="ARBA00023204"/>
    </source>
</evidence>
<dbReference type="GO" id="GO:0009380">
    <property type="term" value="C:excinuclease repair complex"/>
    <property type="evidence" value="ECO:0007669"/>
    <property type="project" value="InterPro"/>
</dbReference>
<dbReference type="Gene3D" id="1.10.150.20">
    <property type="entry name" value="5' to 3' exonuclease, C-terminal subdomain"/>
    <property type="match status" value="1"/>
</dbReference>
<dbReference type="PANTHER" id="PTHR30562:SF1">
    <property type="entry name" value="UVRABC SYSTEM PROTEIN C"/>
    <property type="match status" value="1"/>
</dbReference>
<evidence type="ECO:0000313" key="12">
    <source>
        <dbReference type="EMBL" id="CEJ08559.1"/>
    </source>
</evidence>
<dbReference type="InterPro" id="IPR004791">
    <property type="entry name" value="UvrC"/>
</dbReference>
<dbReference type="SMART" id="SM00465">
    <property type="entry name" value="GIYc"/>
    <property type="match status" value="1"/>
</dbReference>
<dbReference type="CDD" id="cd10434">
    <property type="entry name" value="GIY-YIG_UvrC_Cho"/>
    <property type="match status" value="1"/>
</dbReference>
<accession>A0A8S0WFL5</accession>
<evidence type="ECO:0000256" key="7">
    <source>
        <dbReference type="HAMAP-Rule" id="MF_00203"/>
    </source>
</evidence>
<reference evidence="11" key="2">
    <citation type="submission" date="2020-01" db="EMBL/GenBank/DDBJ databases">
        <authorList>
            <person name="Hornung B."/>
        </authorList>
    </citation>
    <scope>NUCLEOTIDE SEQUENCE</scope>
    <source>
        <strain evidence="11">PacBioINE</strain>
    </source>
</reference>
<dbReference type="InterPro" id="IPR035901">
    <property type="entry name" value="GIY-YIG_endonuc_sf"/>
</dbReference>
<dbReference type="InterPro" id="IPR000305">
    <property type="entry name" value="GIY-YIG_endonuc"/>
</dbReference>
<evidence type="ECO:0000256" key="1">
    <source>
        <dbReference type="ARBA" id="ARBA00022490"/>
    </source>
</evidence>
<dbReference type="FunFam" id="3.40.1440.10:FF:000001">
    <property type="entry name" value="UvrABC system protein C"/>
    <property type="match status" value="1"/>
</dbReference>
<dbReference type="InterPro" id="IPR001943">
    <property type="entry name" value="UVR_dom"/>
</dbReference>
<dbReference type="PANTHER" id="PTHR30562">
    <property type="entry name" value="UVRC/OXIDOREDUCTASE"/>
    <property type="match status" value="1"/>
</dbReference>
<feature type="domain" description="UvrC family homology region profile" evidence="10">
    <location>
        <begin position="266"/>
        <end position="481"/>
    </location>
</feature>
<evidence type="ECO:0000256" key="6">
    <source>
        <dbReference type="ARBA" id="ARBA00023236"/>
    </source>
</evidence>
<dbReference type="GO" id="GO:0003677">
    <property type="term" value="F:DNA binding"/>
    <property type="evidence" value="ECO:0007669"/>
    <property type="project" value="UniProtKB-UniRule"/>
</dbReference>
<evidence type="ECO:0000313" key="13">
    <source>
        <dbReference type="Proteomes" id="UP001071230"/>
    </source>
</evidence>
<keyword evidence="1 7" id="KW-0963">Cytoplasm</keyword>
<dbReference type="PROSITE" id="PS50151">
    <property type="entry name" value="UVR"/>
    <property type="match status" value="1"/>
</dbReference>
<dbReference type="InterPro" id="IPR001162">
    <property type="entry name" value="UvrC_RNase_H_dom"/>
</dbReference>
<dbReference type="InterPro" id="IPR036876">
    <property type="entry name" value="UVR_dom_sf"/>
</dbReference>
<keyword evidence="3 7" id="KW-0228">DNA excision</keyword>
<dbReference type="Gene3D" id="4.10.860.10">
    <property type="entry name" value="UVR domain"/>
    <property type="match status" value="1"/>
</dbReference>
<reference evidence="12" key="1">
    <citation type="submission" date="2014-11" db="EMBL/GenBank/DDBJ databases">
        <authorList>
            <person name="Hornung B.V."/>
        </authorList>
    </citation>
    <scope>NUCLEOTIDE SEQUENCE</scope>
    <source>
        <strain evidence="12">INE</strain>
    </source>
</reference>
<dbReference type="NCBIfam" id="TIGR00194">
    <property type="entry name" value="uvrC"/>
    <property type="match status" value="1"/>
</dbReference>
<dbReference type="KEGG" id="aacx:DEACI_1815"/>
<keyword evidence="13" id="KW-1185">Reference proteome</keyword>
<dbReference type="InterPro" id="IPR038476">
    <property type="entry name" value="UvrC_RNase_H_dom_sf"/>
</dbReference>
<comment type="subcellular location">
    <subcellularLocation>
        <location evidence="7">Cytoplasm</location>
    </subcellularLocation>
</comment>
<sequence length="620" mass="69971">MLLRAIPKERARTFFDRVISMEMLRQKLSLLPEKPGVYLMKDSSGKIIYVGKAKVLKNRVRSYFTGSHDGKTQKMIGNIADFEYMVTDSEVEALVLECNLIKKHNPKFNVLLRDDKSYPYLTITEETHPRIMVTRQIKPGNGKYFGPYPNATAAREAARLLNRLFPFRKCRQIPHRPCLYFHLEQCLGPCCQSIPPQSYEEMRKEVTKFLKGGQEKIVQLLEEKMLSASDSLRFELAQEYRDLINSLKALAEKQNITLTDFTDRDVLGYATSADLMCVQIFYLRQGKLLARDSFVFPYYAEAEDAFISFVAQFYSEHPVWPQEILLPPCDTEALGRLFPVGVPKRGQKRDLVELATTNAQTTIHDEVSLEAKRAEEIKQALATLAELLNLPDVSLIEAFDISNTAGTNPVAGMVQFLHGKPNRTGYRKFGIQPMETSDDTASLRQVVERRYARLLAEAAPFPDLILVDGGKGQIRAACQALDKLALTLPVAGLVKDDRHRTAGLLNMEGDLLPLPHNSPLFHLLERIQDEVHRFAITFHRQQRAKKMILSALDGIPGIGPRRRQLLLRHFQSVEAIRLAGLPELLAAGLPQNTAQAVYDFFRQQQAAAVQSEVPAESPPG</sequence>
<dbReference type="GO" id="GO:0005737">
    <property type="term" value="C:cytoplasm"/>
    <property type="evidence" value="ECO:0007669"/>
    <property type="project" value="UniProtKB-SubCell"/>
</dbReference>
<dbReference type="HAMAP" id="MF_00203">
    <property type="entry name" value="UvrC"/>
    <property type="match status" value="1"/>
</dbReference>
<dbReference type="Gene3D" id="3.40.1440.10">
    <property type="entry name" value="GIY-YIG endonuclease"/>
    <property type="match status" value="1"/>
</dbReference>
<evidence type="ECO:0000256" key="4">
    <source>
        <dbReference type="ARBA" id="ARBA00022881"/>
    </source>
</evidence>
<dbReference type="Pfam" id="PF02151">
    <property type="entry name" value="UVR"/>
    <property type="match status" value="1"/>
</dbReference>
<dbReference type="PROSITE" id="PS50164">
    <property type="entry name" value="GIY_YIG"/>
    <property type="match status" value="1"/>
</dbReference>
<dbReference type="GO" id="GO:0006289">
    <property type="term" value="P:nucleotide-excision repair"/>
    <property type="evidence" value="ECO:0007669"/>
    <property type="project" value="UniProtKB-UniRule"/>
</dbReference>
<dbReference type="Pfam" id="PF08459">
    <property type="entry name" value="UvrC_RNaseH_dom"/>
    <property type="match status" value="1"/>
</dbReference>
<keyword evidence="2 7" id="KW-0227">DNA damage</keyword>
<dbReference type="InterPro" id="IPR010994">
    <property type="entry name" value="RuvA_2-like"/>
</dbReference>
<comment type="similarity">
    <text evidence="7">Belongs to the UvrC family.</text>
</comment>
<name>A0A8S0WFL5_9FIRM</name>
<dbReference type="Proteomes" id="UP000836597">
    <property type="component" value="Chromosome"/>
</dbReference>
<evidence type="ECO:0000256" key="2">
    <source>
        <dbReference type="ARBA" id="ARBA00022763"/>
    </source>
</evidence>
<evidence type="ECO:0000313" key="11">
    <source>
        <dbReference type="EMBL" id="CAA7601162.1"/>
    </source>
</evidence>
<dbReference type="PROSITE" id="PS50165">
    <property type="entry name" value="UVRC"/>
    <property type="match status" value="1"/>
</dbReference>
<dbReference type="EMBL" id="LR746496">
    <property type="protein sequence ID" value="CAA7601162.1"/>
    <property type="molecule type" value="Genomic_DNA"/>
</dbReference>
<comment type="function">
    <text evidence="7">The UvrABC repair system catalyzes the recognition and processing of DNA lesions. UvrC both incises the 5' and 3' sides of the lesion. The N-terminal half is responsible for the 3' incision and the C-terminal half is responsible for the 5' incision.</text>
</comment>
<evidence type="ECO:0000259" key="9">
    <source>
        <dbReference type="PROSITE" id="PS50164"/>
    </source>
</evidence>
<organism evidence="11">
    <name type="scientific">Acididesulfobacillus acetoxydans</name>
    <dbReference type="NCBI Taxonomy" id="1561005"/>
    <lineage>
        <taxon>Bacteria</taxon>
        <taxon>Bacillati</taxon>
        <taxon>Bacillota</taxon>
        <taxon>Clostridia</taxon>
        <taxon>Eubacteriales</taxon>
        <taxon>Peptococcaceae</taxon>
        <taxon>Acididesulfobacillus</taxon>
    </lineage>
</organism>
<dbReference type="AlphaFoldDB" id="A0A8S0WFL5"/>
<feature type="domain" description="UVR" evidence="8">
    <location>
        <begin position="215"/>
        <end position="250"/>
    </location>
</feature>
<comment type="subunit">
    <text evidence="7">Interacts with UvrB in an incision complex.</text>
</comment>
<dbReference type="GO" id="GO:0009432">
    <property type="term" value="P:SOS response"/>
    <property type="evidence" value="ECO:0007669"/>
    <property type="project" value="UniProtKB-UniRule"/>
</dbReference>
<dbReference type="InterPro" id="IPR041663">
    <property type="entry name" value="DisA/LigA_HHH"/>
</dbReference>
<evidence type="ECO:0000259" key="8">
    <source>
        <dbReference type="PROSITE" id="PS50151"/>
    </source>
</evidence>